<evidence type="ECO:0000256" key="5">
    <source>
        <dbReference type="ARBA" id="ARBA00022777"/>
    </source>
</evidence>
<gene>
    <name evidence="10" type="ordered locus">Olsu_1536</name>
</gene>
<keyword evidence="6 7" id="KW-0067">ATP-binding</keyword>
<keyword evidence="2 10" id="KW-0723">Serine/threonine-protein kinase</keyword>
<dbReference type="OrthoDB" id="9762169at2"/>
<dbReference type="GO" id="GO:0004674">
    <property type="term" value="F:protein serine/threonine kinase activity"/>
    <property type="evidence" value="ECO:0007669"/>
    <property type="project" value="UniProtKB-KW"/>
</dbReference>
<dbReference type="CDD" id="cd14014">
    <property type="entry name" value="STKc_PknB_like"/>
    <property type="match status" value="1"/>
</dbReference>
<evidence type="ECO:0000313" key="10">
    <source>
        <dbReference type="EMBL" id="ADK68635.1"/>
    </source>
</evidence>
<dbReference type="Gene3D" id="3.30.200.20">
    <property type="entry name" value="Phosphorylase Kinase, domain 1"/>
    <property type="match status" value="1"/>
</dbReference>
<evidence type="ECO:0000256" key="7">
    <source>
        <dbReference type="PROSITE-ProRule" id="PRU10141"/>
    </source>
</evidence>
<dbReference type="KEGG" id="ols:Olsu_1536"/>
<dbReference type="RefSeq" id="WP_013252387.1">
    <property type="nucleotide sequence ID" value="NC_014363.1"/>
</dbReference>
<evidence type="ECO:0000256" key="4">
    <source>
        <dbReference type="ARBA" id="ARBA00022741"/>
    </source>
</evidence>
<reference evidence="10 11" key="1">
    <citation type="journal article" date="2010" name="Stand. Genomic Sci.">
        <title>Complete genome sequence of Olsenella uli type strain (VPI D76D-27C).</title>
        <authorList>
            <person name="Goker M."/>
            <person name="Held B."/>
            <person name="Lucas S."/>
            <person name="Nolan M."/>
            <person name="Yasawong M."/>
            <person name="Glavina Del Rio T."/>
            <person name="Tice H."/>
            <person name="Cheng J.F."/>
            <person name="Bruce D."/>
            <person name="Detter J.C."/>
            <person name="Tapia R."/>
            <person name="Han C."/>
            <person name="Goodwin L."/>
            <person name="Pitluck S."/>
            <person name="Liolios K."/>
            <person name="Ivanova N."/>
            <person name="Mavromatis K."/>
            <person name="Mikhailova N."/>
            <person name="Pati A."/>
            <person name="Chen A."/>
            <person name="Palaniappan K."/>
            <person name="Land M."/>
            <person name="Hauser L."/>
            <person name="Chang Y.J."/>
            <person name="Jeffries C.D."/>
            <person name="Rohde M."/>
            <person name="Sikorski J."/>
            <person name="Pukall R."/>
            <person name="Woyke T."/>
            <person name="Bristow J."/>
            <person name="Eisen J.A."/>
            <person name="Markowitz V."/>
            <person name="Hugenholtz P."/>
            <person name="Kyrpides N.C."/>
            <person name="Klenk H.P."/>
            <person name="Lapidus A."/>
        </authorList>
    </citation>
    <scope>NUCLEOTIDE SEQUENCE [LARGE SCALE GENOMIC DNA]</scope>
    <source>
        <strain evidence="11">ATCC 49627 / DSM 7084 / CIP 109912 / JCM 12494 / NCIMB 702895 / VPI D76D-27C</strain>
    </source>
</reference>
<proteinExistence type="predicted"/>
<keyword evidence="8" id="KW-0812">Transmembrane</keyword>
<keyword evidence="3" id="KW-0808">Transferase</keyword>
<dbReference type="eggNOG" id="COG0515">
    <property type="taxonomic scope" value="Bacteria"/>
</dbReference>
<dbReference type="Proteomes" id="UP000000333">
    <property type="component" value="Chromosome"/>
</dbReference>
<dbReference type="InterPro" id="IPR017441">
    <property type="entry name" value="Protein_kinase_ATP_BS"/>
</dbReference>
<dbReference type="PANTHER" id="PTHR43289:SF6">
    <property type="entry name" value="SERINE_THREONINE-PROTEIN KINASE NEKL-3"/>
    <property type="match status" value="1"/>
</dbReference>
<keyword evidence="8" id="KW-0472">Membrane</keyword>
<dbReference type="InterPro" id="IPR008271">
    <property type="entry name" value="Ser/Thr_kinase_AS"/>
</dbReference>
<dbReference type="PROSITE" id="PS50011">
    <property type="entry name" value="PROTEIN_KINASE_DOM"/>
    <property type="match status" value="1"/>
</dbReference>
<dbReference type="InterPro" id="IPR000719">
    <property type="entry name" value="Prot_kinase_dom"/>
</dbReference>
<dbReference type="SMART" id="SM00220">
    <property type="entry name" value="S_TKc"/>
    <property type="match status" value="1"/>
</dbReference>
<keyword evidence="5 10" id="KW-0418">Kinase</keyword>
<accession>E1QWY2</accession>
<evidence type="ECO:0000256" key="2">
    <source>
        <dbReference type="ARBA" id="ARBA00022527"/>
    </source>
</evidence>
<evidence type="ECO:0000256" key="8">
    <source>
        <dbReference type="SAM" id="Phobius"/>
    </source>
</evidence>
<keyword evidence="8" id="KW-1133">Transmembrane helix</keyword>
<dbReference type="HOGENOM" id="CLU_027333_0_0_11"/>
<dbReference type="PATRIC" id="fig|633147.7.peg.1233"/>
<dbReference type="PROSITE" id="PS00108">
    <property type="entry name" value="PROTEIN_KINASE_ST"/>
    <property type="match status" value="1"/>
</dbReference>
<dbReference type="PROSITE" id="PS00107">
    <property type="entry name" value="PROTEIN_KINASE_ATP"/>
    <property type="match status" value="1"/>
</dbReference>
<evidence type="ECO:0000313" key="11">
    <source>
        <dbReference type="Proteomes" id="UP000000333"/>
    </source>
</evidence>
<feature type="transmembrane region" description="Helical" evidence="8">
    <location>
        <begin position="282"/>
        <end position="304"/>
    </location>
</feature>
<dbReference type="Pfam" id="PF00069">
    <property type="entry name" value="Pkinase"/>
    <property type="match status" value="1"/>
</dbReference>
<dbReference type="EMBL" id="CP002106">
    <property type="protein sequence ID" value="ADK68635.1"/>
    <property type="molecule type" value="Genomic_DNA"/>
</dbReference>
<dbReference type="PANTHER" id="PTHR43289">
    <property type="entry name" value="MITOGEN-ACTIVATED PROTEIN KINASE KINASE KINASE 20-RELATED"/>
    <property type="match status" value="1"/>
</dbReference>
<dbReference type="InterPro" id="IPR011009">
    <property type="entry name" value="Kinase-like_dom_sf"/>
</dbReference>
<feature type="binding site" evidence="7">
    <location>
        <position position="41"/>
    </location>
    <ligand>
        <name>ATP</name>
        <dbReference type="ChEBI" id="CHEBI:30616"/>
    </ligand>
</feature>
<sequence length="576" mass="63068">MADESDVVGGRYQLLSVVGRGGMSTVWLAMDETLGKQWAVKEIRLSDDPAAREMVAESLVSEANLIKQLDHAAIPRIVDLVDEGGILYVVMDYVEGRTLESLLAEEGPQDEDDVADWAVQLCDVLDYLHQRTPPIVYCDMKPSNVMLRPDGTMRLIDFGIAREEHAAHKAERDGRHLGTRGYASPEQCRGADIDRRTDVYGLGATMYALLTGDRPSAEAERNAALRQLRPELSLGMESLVSKAMEPNPAERFQSAAEMAYALERYKVDDDLHRRGLQRRWHAFMGTVIAAGVCLAVGIGCMVARNVALSSDFDYWMQVARQSVDQDDSRAAYVRAASILPGDIRPYEGLLSLYRQDGVFSADEELQFEQTVTPALSELRADSRTWGSLSYDVGKLYWYYYDVSGGKDASGGAAPGSFGAGQSYSRMRAASSWMHSAAEVPDFENRGLAAAYAEIADFEMDVVPNITEGTDAGLYAPHFQKLSDLMWSVGSSDNAVVRLDASNLVLDSLRAYARKFRADGIAEGQLQGLADDAGRLAASVDVSSDAEDAEKARAQRNYPLATQAISDSFVDVGRDEG</sequence>
<dbReference type="SUPFAM" id="SSF56112">
    <property type="entry name" value="Protein kinase-like (PK-like)"/>
    <property type="match status" value="1"/>
</dbReference>
<protein>
    <recommendedName>
        <fullName evidence="1">non-specific serine/threonine protein kinase</fullName>
        <ecNumber evidence="1">2.7.11.1</ecNumber>
    </recommendedName>
</protein>
<evidence type="ECO:0000256" key="6">
    <source>
        <dbReference type="ARBA" id="ARBA00022840"/>
    </source>
</evidence>
<name>E1QWY2_OLSUV</name>
<evidence type="ECO:0000259" key="9">
    <source>
        <dbReference type="PROSITE" id="PS50011"/>
    </source>
</evidence>
<dbReference type="EC" id="2.7.11.1" evidence="1"/>
<evidence type="ECO:0000256" key="1">
    <source>
        <dbReference type="ARBA" id="ARBA00012513"/>
    </source>
</evidence>
<evidence type="ECO:0000256" key="3">
    <source>
        <dbReference type="ARBA" id="ARBA00022679"/>
    </source>
</evidence>
<feature type="domain" description="Protein kinase" evidence="9">
    <location>
        <begin position="12"/>
        <end position="284"/>
    </location>
</feature>
<dbReference type="Gene3D" id="1.10.510.10">
    <property type="entry name" value="Transferase(Phosphotransferase) domain 1"/>
    <property type="match status" value="1"/>
</dbReference>
<dbReference type="GO" id="GO:0005524">
    <property type="term" value="F:ATP binding"/>
    <property type="evidence" value="ECO:0007669"/>
    <property type="project" value="UniProtKB-UniRule"/>
</dbReference>
<dbReference type="GeneID" id="78512922"/>
<keyword evidence="11" id="KW-1185">Reference proteome</keyword>
<dbReference type="AlphaFoldDB" id="E1QWY2"/>
<dbReference type="STRING" id="633147.Olsu_1536"/>
<keyword evidence="4 7" id="KW-0547">Nucleotide-binding</keyword>
<organism evidence="10 11">
    <name type="scientific">Olsenella uli (strain ATCC 49627 / DSM 7084 / CCUG 31166 / CIP 109912 / JCM 12494 / LMG 11480 / NCIMB 702895 / VPI D76D-27C)</name>
    <name type="common">Lactobacillus uli</name>
    <dbReference type="NCBI Taxonomy" id="633147"/>
    <lineage>
        <taxon>Bacteria</taxon>
        <taxon>Bacillati</taxon>
        <taxon>Actinomycetota</taxon>
        <taxon>Coriobacteriia</taxon>
        <taxon>Coriobacteriales</taxon>
        <taxon>Atopobiaceae</taxon>
        <taxon>Olsenella</taxon>
    </lineage>
</organism>